<dbReference type="InterPro" id="IPR036095">
    <property type="entry name" value="PTS_EIIB-like_sf"/>
</dbReference>
<keyword evidence="10" id="KW-1185">Reference proteome</keyword>
<protein>
    <submittedName>
        <fullName evidence="9">Transcription regulator</fullName>
    </submittedName>
</protein>
<dbReference type="EMBL" id="AYGX02000029">
    <property type="protein sequence ID" value="KRO28873.1"/>
    <property type="molecule type" value="Genomic_DNA"/>
</dbReference>
<evidence type="ECO:0000259" key="7">
    <source>
        <dbReference type="PROSITE" id="PS51099"/>
    </source>
</evidence>
<dbReference type="GO" id="GO:0006355">
    <property type="term" value="P:regulation of DNA-templated transcription"/>
    <property type="evidence" value="ECO:0007669"/>
    <property type="project" value="InterPro"/>
</dbReference>
<evidence type="ECO:0000259" key="8">
    <source>
        <dbReference type="PROSITE" id="PS51372"/>
    </source>
</evidence>
<evidence type="ECO:0000256" key="2">
    <source>
        <dbReference type="ARBA" id="ARBA00022737"/>
    </source>
</evidence>
<evidence type="ECO:0000256" key="5">
    <source>
        <dbReference type="ARBA" id="ARBA00023163"/>
    </source>
</evidence>
<dbReference type="InterPro" id="IPR016152">
    <property type="entry name" value="PTrfase/Anion_transptr"/>
</dbReference>
<dbReference type="Gene3D" id="1.10.1790.10">
    <property type="entry name" value="PRD domain"/>
    <property type="match status" value="1"/>
</dbReference>
<evidence type="ECO:0000259" key="6">
    <source>
        <dbReference type="PROSITE" id="PS51094"/>
    </source>
</evidence>
<reference evidence="9 10" key="1">
    <citation type="journal article" date="2015" name="Genome Announc.">
        <title>Expanding the biotechnology potential of lactobacilli through comparative genomics of 213 strains and associated genera.</title>
        <authorList>
            <person name="Sun Z."/>
            <person name="Harris H.M."/>
            <person name="McCann A."/>
            <person name="Guo C."/>
            <person name="Argimon S."/>
            <person name="Zhang W."/>
            <person name="Yang X."/>
            <person name="Jeffery I.B."/>
            <person name="Cooney J.C."/>
            <person name="Kagawa T.F."/>
            <person name="Liu W."/>
            <person name="Song Y."/>
            <person name="Salvetti E."/>
            <person name="Wrobel A."/>
            <person name="Rasinkangas P."/>
            <person name="Parkhill J."/>
            <person name="Rea M.C."/>
            <person name="O'Sullivan O."/>
            <person name="Ritari J."/>
            <person name="Douillard F.P."/>
            <person name="Paul Ross R."/>
            <person name="Yang R."/>
            <person name="Briner A.E."/>
            <person name="Felis G.E."/>
            <person name="de Vos W.M."/>
            <person name="Barrangou R."/>
            <person name="Klaenhammer T.R."/>
            <person name="Caufield P.W."/>
            <person name="Cui Y."/>
            <person name="Zhang H."/>
            <person name="O'Toole P.W."/>
        </authorList>
    </citation>
    <scope>NUCLEOTIDE SEQUENCE [LARGE SCALE GENOMIC DNA]</scope>
    <source>
        <strain evidence="9 10">DSM 21115</strain>
    </source>
</reference>
<dbReference type="PROSITE" id="PS51372">
    <property type="entry name" value="PRD_2"/>
    <property type="match status" value="1"/>
</dbReference>
<dbReference type="Gene3D" id="3.40.50.2300">
    <property type="match status" value="1"/>
</dbReference>
<comment type="caution">
    <text evidence="9">The sequence shown here is derived from an EMBL/GenBank/DDBJ whole genome shotgun (WGS) entry which is preliminary data.</text>
</comment>
<evidence type="ECO:0000256" key="3">
    <source>
        <dbReference type="ARBA" id="ARBA00023015"/>
    </source>
</evidence>
<dbReference type="SUPFAM" id="SSF55804">
    <property type="entry name" value="Phoshotransferase/anion transport protein"/>
    <property type="match status" value="1"/>
</dbReference>
<dbReference type="GO" id="GO:0009401">
    <property type="term" value="P:phosphoenolpyruvate-dependent sugar phosphotransferase system"/>
    <property type="evidence" value="ECO:0007669"/>
    <property type="project" value="InterPro"/>
</dbReference>
<dbReference type="PANTHER" id="PTHR30185:SF18">
    <property type="entry name" value="TRANSCRIPTIONAL REGULATOR MTLR"/>
    <property type="match status" value="1"/>
</dbReference>
<dbReference type="CDD" id="cd05568">
    <property type="entry name" value="PTS_IIB_bgl_like"/>
    <property type="match status" value="1"/>
</dbReference>
<gene>
    <name evidence="9" type="ORF">DY78_GL001905</name>
</gene>
<feature type="domain" description="PTS EIIB type-2" evidence="7">
    <location>
        <begin position="420"/>
        <end position="509"/>
    </location>
</feature>
<dbReference type="SUPFAM" id="SSF52794">
    <property type="entry name" value="PTS system IIB component-like"/>
    <property type="match status" value="1"/>
</dbReference>
<dbReference type="RefSeq" id="WP_024624713.1">
    <property type="nucleotide sequence ID" value="NZ_AYGX02000029.1"/>
</dbReference>
<proteinExistence type="predicted"/>
<dbReference type="AlphaFoldDB" id="A0A0R2NT78"/>
<evidence type="ECO:0000313" key="9">
    <source>
        <dbReference type="EMBL" id="KRO28873.1"/>
    </source>
</evidence>
<dbReference type="PROSITE" id="PS51094">
    <property type="entry name" value="PTS_EIIA_TYPE_2"/>
    <property type="match status" value="1"/>
</dbReference>
<dbReference type="Gene3D" id="3.40.930.10">
    <property type="entry name" value="Mannitol-specific EII, Chain A"/>
    <property type="match status" value="1"/>
</dbReference>
<keyword evidence="5" id="KW-0804">Transcription</keyword>
<dbReference type="PROSITE" id="PS51099">
    <property type="entry name" value="PTS_EIIB_TYPE_2"/>
    <property type="match status" value="1"/>
</dbReference>
<dbReference type="InterPro" id="IPR036634">
    <property type="entry name" value="PRD_sf"/>
</dbReference>
<accession>A0A0R2NT78</accession>
<keyword evidence="2" id="KW-0677">Repeat</keyword>
<evidence type="ECO:0000256" key="4">
    <source>
        <dbReference type="ARBA" id="ARBA00023159"/>
    </source>
</evidence>
<dbReference type="Proteomes" id="UP000050920">
    <property type="component" value="Unassembled WGS sequence"/>
</dbReference>
<evidence type="ECO:0000256" key="1">
    <source>
        <dbReference type="ARBA" id="ARBA00022679"/>
    </source>
</evidence>
<dbReference type="Pfam" id="PF00359">
    <property type="entry name" value="PTS_EIIA_2"/>
    <property type="match status" value="1"/>
</dbReference>
<feature type="domain" description="PRD" evidence="8">
    <location>
        <begin position="311"/>
        <end position="417"/>
    </location>
</feature>
<dbReference type="InterPro" id="IPR011608">
    <property type="entry name" value="PRD"/>
</dbReference>
<dbReference type="InterPro" id="IPR050661">
    <property type="entry name" value="BglG_antiterminators"/>
</dbReference>
<keyword evidence="3" id="KW-0805">Transcription regulation</keyword>
<dbReference type="InterPro" id="IPR013011">
    <property type="entry name" value="PTS_EIIB_2"/>
</dbReference>
<keyword evidence="1" id="KW-0808">Transferase</keyword>
<dbReference type="InterPro" id="IPR002178">
    <property type="entry name" value="PTS_EIIA_type-2_dom"/>
</dbReference>
<dbReference type="PANTHER" id="PTHR30185">
    <property type="entry name" value="CRYPTIC BETA-GLUCOSIDE BGL OPERON ANTITERMINATOR"/>
    <property type="match status" value="1"/>
</dbReference>
<dbReference type="Pfam" id="PF05043">
    <property type="entry name" value="Mga"/>
    <property type="match status" value="1"/>
</dbReference>
<organism evidence="9 10">
    <name type="scientific">Lactiplantibacillus fabifermentans DSM 21115</name>
    <dbReference type="NCBI Taxonomy" id="1413187"/>
    <lineage>
        <taxon>Bacteria</taxon>
        <taxon>Bacillati</taxon>
        <taxon>Bacillota</taxon>
        <taxon>Bacilli</taxon>
        <taxon>Lactobacillales</taxon>
        <taxon>Lactobacillaceae</taxon>
        <taxon>Lactiplantibacillus</taxon>
    </lineage>
</organism>
<evidence type="ECO:0000313" key="10">
    <source>
        <dbReference type="Proteomes" id="UP000050920"/>
    </source>
</evidence>
<sequence>MVKFTQRQDELLQLLLATPDGLAMDQIETAINSSRRTIYREFSNLELVLANANLKIVNTAHRFQLSGTPDDLADFKAKLTVSHGTAPTFDSQTRQNALACRLLMANRSMKLKELALDFDVSVATISNDLTSLTTPFDDYELTIERLKSRGIQVAGTESNIRNLFATILNNAINDYEFFKTIGRIQRGLAVVATDEQAYFLHQLDAPTLLQCYQAVRSLKKKYFASVPDGQLQQLIITLTTAVMRLQHGDQVTYLRGINRDDFLKYQRIALAIMTQFPEAIKTQITGAEIDFLAQQIKGLTFRIDQDASLSNYDLQLTYRVKRLIDAVATNFNWSFGTDDKLLNNLTAHMQIALQRNGVPGPVPPSPELQEVRNQYPKLYSAVVRGFAATFPDQNFQIDELTYLLIHFASTYELQLSHQALRVLVLCPNGMTTARILKTRLARLIPEITTIDVARIGNLGQIDLQEFDMILSTTQLPGFKLNYRVVSPLLLENEVNALREYIHQYFPSTQPAETTPVDEEPQTQLDFDTVYTQMTAAKQILDRFTITPISNTDETVAEILVQVTRSIEPRLVRDPLEVAGKLLHRLSVAPVGIPNTNLALVHTLSQQVTAPYCAIFELATPIAFESMDKATIQLQRIVLMLGPADISDFDNRLMGKLSALVIESQENTTTFMTGDRQQLYQLISKAFLNELTK</sequence>
<dbReference type="Pfam" id="PF00874">
    <property type="entry name" value="PRD"/>
    <property type="match status" value="1"/>
</dbReference>
<keyword evidence="4" id="KW-0010">Activator</keyword>
<name>A0A0R2NT78_9LACO</name>
<dbReference type="InterPro" id="IPR007737">
    <property type="entry name" value="Mga_HTH"/>
</dbReference>
<dbReference type="GO" id="GO:0008982">
    <property type="term" value="F:protein-N(PI)-phosphohistidine-sugar phosphotransferase activity"/>
    <property type="evidence" value="ECO:0007669"/>
    <property type="project" value="InterPro"/>
</dbReference>
<feature type="domain" description="PTS EIIA type-2" evidence="6">
    <location>
        <begin position="538"/>
        <end position="685"/>
    </location>
</feature>
<dbReference type="SUPFAM" id="SSF63520">
    <property type="entry name" value="PTS-regulatory domain, PRD"/>
    <property type="match status" value="1"/>
</dbReference>